<evidence type="ECO:0000313" key="1">
    <source>
        <dbReference type="EMBL" id="SEG63451.1"/>
    </source>
</evidence>
<protein>
    <submittedName>
        <fullName evidence="1">Uncharacterized protein</fullName>
    </submittedName>
</protein>
<gene>
    <name evidence="1" type="ORF">SAMN05421877_11195</name>
</gene>
<organism evidence="1 2">
    <name type="scientific">Sphingobacterium lactis</name>
    <dbReference type="NCBI Taxonomy" id="797291"/>
    <lineage>
        <taxon>Bacteria</taxon>
        <taxon>Pseudomonadati</taxon>
        <taxon>Bacteroidota</taxon>
        <taxon>Sphingobacteriia</taxon>
        <taxon>Sphingobacteriales</taxon>
        <taxon>Sphingobacteriaceae</taxon>
        <taxon>Sphingobacterium</taxon>
    </lineage>
</organism>
<keyword evidence="2" id="KW-1185">Reference proteome</keyword>
<reference evidence="2" key="1">
    <citation type="submission" date="2016-10" db="EMBL/GenBank/DDBJ databases">
        <authorList>
            <person name="Varghese N."/>
            <person name="Submissions S."/>
        </authorList>
    </citation>
    <scope>NUCLEOTIDE SEQUENCE [LARGE SCALE GENOMIC DNA]</scope>
    <source>
        <strain evidence="2">DSM 22361</strain>
    </source>
</reference>
<accession>A0A1H6BRW5</accession>
<sequence>MIKIENFKNKTLFYLKIEEHYPLSSLKTGFFLQYRTKSKLDYRI</sequence>
<dbReference type="AlphaFoldDB" id="A0A1H6BRW5"/>
<name>A0A1H6BRW5_9SPHI</name>
<proteinExistence type="predicted"/>
<dbReference type="EMBL" id="FNUT01000011">
    <property type="protein sequence ID" value="SEG63451.1"/>
    <property type="molecule type" value="Genomic_DNA"/>
</dbReference>
<evidence type="ECO:0000313" key="2">
    <source>
        <dbReference type="Proteomes" id="UP000236731"/>
    </source>
</evidence>
<dbReference type="Proteomes" id="UP000236731">
    <property type="component" value="Unassembled WGS sequence"/>
</dbReference>